<dbReference type="Proteomes" id="UP000199601">
    <property type="component" value="Unassembled WGS sequence"/>
</dbReference>
<protein>
    <submittedName>
        <fullName evidence="2">ESX-1 secretion-associated protein EspH</fullName>
    </submittedName>
</protein>
<organism evidence="2 3">
    <name type="scientific">Mycobacterium europaeum</name>
    <dbReference type="NCBI Taxonomy" id="761804"/>
    <lineage>
        <taxon>Bacteria</taxon>
        <taxon>Bacillati</taxon>
        <taxon>Actinomycetota</taxon>
        <taxon>Actinomycetes</taxon>
        <taxon>Mycobacteriales</taxon>
        <taxon>Mycobacteriaceae</taxon>
        <taxon>Mycobacterium</taxon>
        <taxon>Mycobacterium simiae complex</taxon>
    </lineage>
</organism>
<proteinExistence type="predicted"/>
<reference evidence="3" key="1">
    <citation type="submission" date="2015-03" db="EMBL/GenBank/DDBJ databases">
        <authorList>
            <person name="Urmite Genomes"/>
        </authorList>
    </citation>
    <scope>NUCLEOTIDE SEQUENCE [LARGE SCALE GENOMIC DNA]</scope>
    <source>
        <strain evidence="3">CSUR P1344</strain>
    </source>
</reference>
<evidence type="ECO:0000313" key="2">
    <source>
        <dbReference type="EMBL" id="CQD21607.1"/>
    </source>
</evidence>
<sequence>MSQPTDDALAALNFTADTSGSGDPAPSDALDFSAPKDGKGSESVIEALGEFSPNEPADTTTDLDAINSQSPASGEPQKDAVEVVTVTNPPGTVSVSVLLDGTMESVGLSPKVTGMTEAELADEILVIAALARQQGLAAQQSYWLDGSSLSEVMRDVGSDGADAVQEFMEQGLGLTSPESAAVAQAEVFATRYRSKR</sequence>
<keyword evidence="3" id="KW-1185">Reference proteome</keyword>
<dbReference type="AlphaFoldDB" id="A0A0U1DS01"/>
<name>A0A0U1DS01_9MYCO</name>
<feature type="compositionally biased region" description="Polar residues" evidence="1">
    <location>
        <begin position="57"/>
        <end position="72"/>
    </location>
</feature>
<evidence type="ECO:0000256" key="1">
    <source>
        <dbReference type="SAM" id="MobiDB-lite"/>
    </source>
</evidence>
<gene>
    <name evidence="2" type="primary">espH_3</name>
    <name evidence="2" type="ORF">BN000_05300</name>
</gene>
<accession>A0A0U1DS01</accession>
<dbReference type="RefSeq" id="WP_090423060.1">
    <property type="nucleotide sequence ID" value="NZ_CTEC01000002.1"/>
</dbReference>
<evidence type="ECO:0000313" key="3">
    <source>
        <dbReference type="Proteomes" id="UP000199601"/>
    </source>
</evidence>
<feature type="region of interest" description="Disordered" evidence="1">
    <location>
        <begin position="1"/>
        <end position="81"/>
    </location>
</feature>
<dbReference type="EMBL" id="CTEC01000002">
    <property type="protein sequence ID" value="CQD21607.1"/>
    <property type="molecule type" value="Genomic_DNA"/>
</dbReference>